<evidence type="ECO:0000313" key="2">
    <source>
        <dbReference type="Proteomes" id="UP000247515"/>
    </source>
</evidence>
<reference evidence="1 2" key="1">
    <citation type="submission" date="2018-05" db="EMBL/GenBank/DDBJ databases">
        <title>Genomic Encyclopedia of Type Strains, Phase IV (KMG-V): Genome sequencing to study the core and pangenomes of soil and plant-associated prokaryotes.</title>
        <authorList>
            <person name="Whitman W."/>
        </authorList>
    </citation>
    <scope>NUCLEOTIDE SEQUENCE [LARGE SCALE GENOMIC DNA]</scope>
    <source>
        <strain evidence="1 2">SIr-6563</strain>
    </source>
</reference>
<name>A0ABX5MMN3_9BURK</name>
<protein>
    <submittedName>
        <fullName evidence="1">Uncharacterized protein</fullName>
    </submittedName>
</protein>
<keyword evidence="2" id="KW-1185">Reference proteome</keyword>
<evidence type="ECO:0000313" key="1">
    <source>
        <dbReference type="EMBL" id="PXX14949.1"/>
    </source>
</evidence>
<gene>
    <name evidence="1" type="ORF">C7400_111161</name>
</gene>
<dbReference type="EMBL" id="QJJV01000011">
    <property type="protein sequence ID" value="PXX14949.1"/>
    <property type="molecule type" value="Genomic_DNA"/>
</dbReference>
<accession>A0ABX5MMN3</accession>
<dbReference type="Proteomes" id="UP000247515">
    <property type="component" value="Unassembled WGS sequence"/>
</dbReference>
<organism evidence="1 2">
    <name type="scientific">Paraburkholderia tropica</name>
    <dbReference type="NCBI Taxonomy" id="92647"/>
    <lineage>
        <taxon>Bacteria</taxon>
        <taxon>Pseudomonadati</taxon>
        <taxon>Pseudomonadota</taxon>
        <taxon>Betaproteobacteria</taxon>
        <taxon>Burkholderiales</taxon>
        <taxon>Burkholderiaceae</taxon>
        <taxon>Paraburkholderia</taxon>
    </lineage>
</organism>
<proteinExistence type="predicted"/>
<sequence length="25" mass="2554">MRASGGVAEWLNAPVLKTGEGVTLP</sequence>
<comment type="caution">
    <text evidence="1">The sequence shown here is derived from an EMBL/GenBank/DDBJ whole genome shotgun (WGS) entry which is preliminary data.</text>
</comment>